<evidence type="ECO:0000313" key="2">
    <source>
        <dbReference type="EMBL" id="KAH0465664.1"/>
    </source>
</evidence>
<keyword evidence="3" id="KW-1185">Reference proteome</keyword>
<dbReference type="Gene3D" id="1.20.1000.10">
    <property type="entry name" value="Guanylate-binding protein, C-terminal domain"/>
    <property type="match status" value="1"/>
</dbReference>
<organism evidence="2 3">
    <name type="scientific">Dendrobium chrysotoxum</name>
    <name type="common">Orchid</name>
    <dbReference type="NCBI Taxonomy" id="161865"/>
    <lineage>
        <taxon>Eukaryota</taxon>
        <taxon>Viridiplantae</taxon>
        <taxon>Streptophyta</taxon>
        <taxon>Embryophyta</taxon>
        <taxon>Tracheophyta</taxon>
        <taxon>Spermatophyta</taxon>
        <taxon>Magnoliopsida</taxon>
        <taxon>Liliopsida</taxon>
        <taxon>Asparagales</taxon>
        <taxon>Orchidaceae</taxon>
        <taxon>Epidendroideae</taxon>
        <taxon>Malaxideae</taxon>
        <taxon>Dendrobiinae</taxon>
        <taxon>Dendrobium</taxon>
    </lineage>
</organism>
<dbReference type="GO" id="GO:0003924">
    <property type="term" value="F:GTPase activity"/>
    <property type="evidence" value="ECO:0007669"/>
    <property type="project" value="InterPro"/>
</dbReference>
<dbReference type="GO" id="GO:0005525">
    <property type="term" value="F:GTP binding"/>
    <property type="evidence" value="ECO:0007669"/>
    <property type="project" value="InterPro"/>
</dbReference>
<dbReference type="PANTHER" id="PTHR10751">
    <property type="entry name" value="GUANYLATE BINDING PROTEIN"/>
    <property type="match status" value="1"/>
</dbReference>
<reference evidence="2 3" key="1">
    <citation type="journal article" date="2021" name="Hortic Res">
        <title>Chromosome-scale assembly of the Dendrobium chrysotoxum genome enhances the understanding of orchid evolution.</title>
        <authorList>
            <person name="Zhang Y."/>
            <person name="Zhang G.Q."/>
            <person name="Zhang D."/>
            <person name="Liu X.D."/>
            <person name="Xu X.Y."/>
            <person name="Sun W.H."/>
            <person name="Yu X."/>
            <person name="Zhu X."/>
            <person name="Wang Z.W."/>
            <person name="Zhao X."/>
            <person name="Zhong W.Y."/>
            <person name="Chen H."/>
            <person name="Yin W.L."/>
            <person name="Huang T."/>
            <person name="Niu S.C."/>
            <person name="Liu Z.J."/>
        </authorList>
    </citation>
    <scope>NUCLEOTIDE SEQUENCE [LARGE SCALE GENOMIC DNA]</scope>
    <source>
        <strain evidence="2">Lindl</strain>
    </source>
</reference>
<accession>A0AAV7HD42</accession>
<evidence type="ECO:0000313" key="3">
    <source>
        <dbReference type="Proteomes" id="UP000775213"/>
    </source>
</evidence>
<dbReference type="SUPFAM" id="SSF48340">
    <property type="entry name" value="Interferon-induced guanylate-binding protein 1 (GBP1), C-terminal domain"/>
    <property type="match status" value="1"/>
</dbReference>
<dbReference type="EMBL" id="JAGFBR010000006">
    <property type="protein sequence ID" value="KAH0465664.1"/>
    <property type="molecule type" value="Genomic_DNA"/>
</dbReference>
<feature type="domain" description="Guanylate-binding protein/Atlastin C-terminal" evidence="1">
    <location>
        <begin position="41"/>
        <end position="123"/>
    </location>
</feature>
<gene>
    <name evidence="2" type="ORF">IEQ34_005767</name>
</gene>
<dbReference type="AlphaFoldDB" id="A0AAV7HD42"/>
<dbReference type="InterPro" id="IPR003191">
    <property type="entry name" value="Guanylate-bd/ATL_C"/>
</dbReference>
<protein>
    <recommendedName>
        <fullName evidence="1">Guanylate-binding protein/Atlastin C-terminal domain-containing protein</fullName>
    </recommendedName>
</protein>
<dbReference type="Proteomes" id="UP000775213">
    <property type="component" value="Unassembled WGS sequence"/>
</dbReference>
<sequence length="172" mass="19874">MAGSLAAPSTQQAIRKAVVAEPPLHQPVSRDCKRLSKKKKTFNGEEFTSFLEQILEALNKGEIPSASSLVEVFNKAILDRCLKLYNQQMDRFHLPLPEEKLQQANNDSKVEARKLFDEHHFGRLHADILPSSLKKKCRRFIKILFWTRNISPPNCEDHCIQNVKIKWTIFKH</sequence>
<name>A0AAV7HD42_DENCH</name>
<dbReference type="InterPro" id="IPR036543">
    <property type="entry name" value="Guanylate-bd_C_sf"/>
</dbReference>
<evidence type="ECO:0000259" key="1">
    <source>
        <dbReference type="Pfam" id="PF02841"/>
    </source>
</evidence>
<proteinExistence type="predicted"/>
<dbReference type="Pfam" id="PF02841">
    <property type="entry name" value="GBP_C"/>
    <property type="match status" value="1"/>
</dbReference>
<comment type="caution">
    <text evidence="2">The sequence shown here is derived from an EMBL/GenBank/DDBJ whole genome shotgun (WGS) entry which is preliminary data.</text>
</comment>